<dbReference type="EMBL" id="GBXM01103278">
    <property type="protein sequence ID" value="JAH05299.1"/>
    <property type="molecule type" value="Transcribed_RNA"/>
</dbReference>
<accession>A0A0E9PLD5</accession>
<sequence>MCYSKIIIQTLHTGTLGVFTCMDSMVGT</sequence>
<proteinExistence type="predicted"/>
<dbReference type="AlphaFoldDB" id="A0A0E9PLD5"/>
<reference evidence="1" key="1">
    <citation type="submission" date="2014-11" db="EMBL/GenBank/DDBJ databases">
        <authorList>
            <person name="Amaro Gonzalez C."/>
        </authorList>
    </citation>
    <scope>NUCLEOTIDE SEQUENCE</scope>
</reference>
<evidence type="ECO:0000313" key="1">
    <source>
        <dbReference type="EMBL" id="JAH05299.1"/>
    </source>
</evidence>
<protein>
    <submittedName>
        <fullName evidence="1">Uncharacterized protein</fullName>
    </submittedName>
</protein>
<organism evidence="1">
    <name type="scientific">Anguilla anguilla</name>
    <name type="common">European freshwater eel</name>
    <name type="synonym">Muraena anguilla</name>
    <dbReference type="NCBI Taxonomy" id="7936"/>
    <lineage>
        <taxon>Eukaryota</taxon>
        <taxon>Metazoa</taxon>
        <taxon>Chordata</taxon>
        <taxon>Craniata</taxon>
        <taxon>Vertebrata</taxon>
        <taxon>Euteleostomi</taxon>
        <taxon>Actinopterygii</taxon>
        <taxon>Neopterygii</taxon>
        <taxon>Teleostei</taxon>
        <taxon>Anguilliformes</taxon>
        <taxon>Anguillidae</taxon>
        <taxon>Anguilla</taxon>
    </lineage>
</organism>
<name>A0A0E9PLD5_ANGAN</name>
<reference evidence="1" key="2">
    <citation type="journal article" date="2015" name="Fish Shellfish Immunol.">
        <title>Early steps in the European eel (Anguilla anguilla)-Vibrio vulnificus interaction in the gills: Role of the RtxA13 toxin.</title>
        <authorList>
            <person name="Callol A."/>
            <person name="Pajuelo D."/>
            <person name="Ebbesson L."/>
            <person name="Teles M."/>
            <person name="MacKenzie S."/>
            <person name="Amaro C."/>
        </authorList>
    </citation>
    <scope>NUCLEOTIDE SEQUENCE</scope>
</reference>